<dbReference type="AlphaFoldDB" id="X1AMN7"/>
<evidence type="ECO:0000313" key="1">
    <source>
        <dbReference type="EMBL" id="GAG61176.1"/>
    </source>
</evidence>
<accession>X1AMN7</accession>
<protein>
    <recommendedName>
        <fullName evidence="2">ApeA N-terminal domain-containing protein</fullName>
    </recommendedName>
</protein>
<proteinExistence type="predicted"/>
<sequence length="172" mass="20300">MVSKIIDDNSSEDQKPISIEDVKDEIERCLNQIGAKEWIEMCFYDDYKFFVKLYPKLEALHKEQFGESEEIMKTRMLKLGFPKDIEIVVNDYISIRNTFQHSMIDLSPSNLELAQEVFVKVLVYLMVSNLEPLLLLHNREKFYTCLTDFFSHQLTENPAFCKKILSRLKTVF</sequence>
<name>X1AMN7_9ZZZZ</name>
<comment type="caution">
    <text evidence="1">The sequence shown here is derived from an EMBL/GenBank/DDBJ whole genome shotgun (WGS) entry which is preliminary data.</text>
</comment>
<gene>
    <name evidence="1" type="ORF">S01H4_20071</name>
</gene>
<dbReference type="EMBL" id="BART01008998">
    <property type="protein sequence ID" value="GAG61176.1"/>
    <property type="molecule type" value="Genomic_DNA"/>
</dbReference>
<organism evidence="1">
    <name type="scientific">marine sediment metagenome</name>
    <dbReference type="NCBI Taxonomy" id="412755"/>
    <lineage>
        <taxon>unclassified sequences</taxon>
        <taxon>metagenomes</taxon>
        <taxon>ecological metagenomes</taxon>
    </lineage>
</organism>
<reference evidence="1" key="1">
    <citation type="journal article" date="2014" name="Front. Microbiol.">
        <title>High frequency of phylogenetically diverse reductive dehalogenase-homologous genes in deep subseafloor sedimentary metagenomes.</title>
        <authorList>
            <person name="Kawai M."/>
            <person name="Futagami T."/>
            <person name="Toyoda A."/>
            <person name="Takaki Y."/>
            <person name="Nishi S."/>
            <person name="Hori S."/>
            <person name="Arai W."/>
            <person name="Tsubouchi T."/>
            <person name="Morono Y."/>
            <person name="Uchiyama I."/>
            <person name="Ito T."/>
            <person name="Fujiyama A."/>
            <person name="Inagaki F."/>
            <person name="Takami H."/>
        </authorList>
    </citation>
    <scope>NUCLEOTIDE SEQUENCE</scope>
    <source>
        <strain evidence="1">Expedition CK06-06</strain>
    </source>
</reference>
<evidence type="ECO:0008006" key="2">
    <source>
        <dbReference type="Google" id="ProtNLM"/>
    </source>
</evidence>